<accession>A0A512B649</accession>
<keyword evidence="9" id="KW-1185">Reference proteome</keyword>
<comment type="caution">
    <text evidence="8">The sequence shown here is derived from an EMBL/GenBank/DDBJ whole genome shotgun (WGS) entry which is preliminary data.</text>
</comment>
<reference evidence="8 9" key="1">
    <citation type="submission" date="2019-07" db="EMBL/GenBank/DDBJ databases">
        <title>Whole genome shotgun sequence of Adhaeribacter aerolatus NBRC 106133.</title>
        <authorList>
            <person name="Hosoyama A."/>
            <person name="Uohara A."/>
            <person name="Ohji S."/>
            <person name="Ichikawa N."/>
        </authorList>
    </citation>
    <scope>NUCLEOTIDE SEQUENCE [LARGE SCALE GENOMIC DNA]</scope>
    <source>
        <strain evidence="8 9">NBRC 106133</strain>
    </source>
</reference>
<dbReference type="InterPro" id="IPR011990">
    <property type="entry name" value="TPR-like_helical_dom_sf"/>
</dbReference>
<dbReference type="InterPro" id="IPR033985">
    <property type="entry name" value="SusD-like_N"/>
</dbReference>
<dbReference type="Gene3D" id="1.25.40.390">
    <property type="match status" value="1"/>
</dbReference>
<organism evidence="8 9">
    <name type="scientific">Adhaeribacter aerolatus</name>
    <dbReference type="NCBI Taxonomy" id="670289"/>
    <lineage>
        <taxon>Bacteria</taxon>
        <taxon>Pseudomonadati</taxon>
        <taxon>Bacteroidota</taxon>
        <taxon>Cytophagia</taxon>
        <taxon>Cytophagales</taxon>
        <taxon>Hymenobacteraceae</taxon>
        <taxon>Adhaeribacter</taxon>
    </lineage>
</organism>
<sequence>MKKIYGILLSSALLLGCSEDLLDTQPYDRYTETIYWTSEKNAVAALNGCYAVLKEDGLFGGTATPLWEETATPNAYNYDNSFGFNVIALGTHTASPANPSEIINNRWTDSYRGIGRCNTLLAEIDKVPMSDALKNQMKAETKFLRGLYYSLLEMYYGGVPLILDKPNAATQAELPRNSREEVVQQVLKDLEEAAAGLPAKYSAAADKGRATKGAALGIKARVLLFEASPLINTSNDAGKWTAAANAAKAVMDLAPQAGYDLFPNYRTLFLPTNENNQEVIFDVQFKAPEQTGNSFDLIVRQFNTNAPLRDLIDAYYMKDGLPITESPLYNPAKPYENREPRFYQSIVYPGDTYMGAPVTATNPFKITGYTFKKYGIYDKEAGGAILNAGQSETNYMVLRYADILLMYAEAQNEAIGPDATVYAAINKVRQRAGLVPYEVPAGKTKAQMREIIRRERRIELAGEGFYYTDIRRWKTAEQVLNATIFTSQNQAIVKRTFNPTRDYWWPIPQTQRDLNPNLTQNDVY</sequence>
<comment type="subcellular location">
    <subcellularLocation>
        <location evidence="1">Cell outer membrane</location>
    </subcellularLocation>
</comment>
<proteinExistence type="inferred from homology"/>
<dbReference type="Proteomes" id="UP000321532">
    <property type="component" value="Unassembled WGS sequence"/>
</dbReference>
<evidence type="ECO:0000256" key="2">
    <source>
        <dbReference type="ARBA" id="ARBA00006275"/>
    </source>
</evidence>
<dbReference type="PROSITE" id="PS51257">
    <property type="entry name" value="PROKAR_LIPOPROTEIN"/>
    <property type="match status" value="1"/>
</dbReference>
<feature type="domain" description="RagB/SusD" evidence="6">
    <location>
        <begin position="278"/>
        <end position="524"/>
    </location>
</feature>
<dbReference type="InterPro" id="IPR012944">
    <property type="entry name" value="SusD_RagB_dom"/>
</dbReference>
<evidence type="ECO:0000256" key="1">
    <source>
        <dbReference type="ARBA" id="ARBA00004442"/>
    </source>
</evidence>
<feature type="domain" description="SusD-like N-terminal" evidence="7">
    <location>
        <begin position="68"/>
        <end position="224"/>
    </location>
</feature>
<evidence type="ECO:0000259" key="7">
    <source>
        <dbReference type="Pfam" id="PF14322"/>
    </source>
</evidence>
<dbReference type="Pfam" id="PF07980">
    <property type="entry name" value="SusD_RagB"/>
    <property type="match status" value="1"/>
</dbReference>
<name>A0A512B649_9BACT</name>
<evidence type="ECO:0000256" key="3">
    <source>
        <dbReference type="ARBA" id="ARBA00022729"/>
    </source>
</evidence>
<dbReference type="AlphaFoldDB" id="A0A512B649"/>
<protein>
    <submittedName>
        <fullName evidence="8">Membrane protein</fullName>
    </submittedName>
</protein>
<evidence type="ECO:0000256" key="5">
    <source>
        <dbReference type="ARBA" id="ARBA00023237"/>
    </source>
</evidence>
<dbReference type="EMBL" id="BJYS01000055">
    <property type="protein sequence ID" value="GEO07257.1"/>
    <property type="molecule type" value="Genomic_DNA"/>
</dbReference>
<dbReference type="GO" id="GO:0009279">
    <property type="term" value="C:cell outer membrane"/>
    <property type="evidence" value="ECO:0007669"/>
    <property type="project" value="UniProtKB-SubCell"/>
</dbReference>
<evidence type="ECO:0000259" key="6">
    <source>
        <dbReference type="Pfam" id="PF07980"/>
    </source>
</evidence>
<evidence type="ECO:0000313" key="9">
    <source>
        <dbReference type="Proteomes" id="UP000321532"/>
    </source>
</evidence>
<dbReference type="OrthoDB" id="5694214at2"/>
<keyword evidence="4" id="KW-0472">Membrane</keyword>
<dbReference type="Pfam" id="PF14322">
    <property type="entry name" value="SusD-like_3"/>
    <property type="match status" value="1"/>
</dbReference>
<evidence type="ECO:0000256" key="4">
    <source>
        <dbReference type="ARBA" id="ARBA00023136"/>
    </source>
</evidence>
<dbReference type="RefSeq" id="WP_146905048.1">
    <property type="nucleotide sequence ID" value="NZ_BJYS01000055.1"/>
</dbReference>
<comment type="similarity">
    <text evidence="2">Belongs to the SusD family.</text>
</comment>
<evidence type="ECO:0000313" key="8">
    <source>
        <dbReference type="EMBL" id="GEO07257.1"/>
    </source>
</evidence>
<gene>
    <name evidence="8" type="ORF">AAE02nite_49210</name>
</gene>
<keyword evidence="5" id="KW-0998">Cell outer membrane</keyword>
<keyword evidence="3" id="KW-0732">Signal</keyword>
<dbReference type="SUPFAM" id="SSF48452">
    <property type="entry name" value="TPR-like"/>
    <property type="match status" value="1"/>
</dbReference>